<evidence type="ECO:0000313" key="5">
    <source>
        <dbReference type="Proteomes" id="UP001527181"/>
    </source>
</evidence>
<evidence type="ECO:0000256" key="1">
    <source>
        <dbReference type="SAM" id="Phobius"/>
    </source>
</evidence>
<keyword evidence="1" id="KW-1133">Transmembrane helix</keyword>
<keyword evidence="1" id="KW-0472">Membrane</keyword>
<feature type="transmembrane region" description="Helical" evidence="1">
    <location>
        <begin position="70"/>
        <end position="89"/>
    </location>
</feature>
<evidence type="ECO:0000313" key="2">
    <source>
        <dbReference type="EMBL" id="MCY9762102.1"/>
    </source>
</evidence>
<evidence type="ECO:0000313" key="4">
    <source>
        <dbReference type="Proteomes" id="UP000552038"/>
    </source>
</evidence>
<reference evidence="2 5" key="2">
    <citation type="submission" date="2022-05" db="EMBL/GenBank/DDBJ databases">
        <title>Genome Sequencing of Bee-Associated Microbes.</title>
        <authorList>
            <person name="Dunlap C."/>
        </authorList>
    </citation>
    <scope>NUCLEOTIDE SEQUENCE [LARGE SCALE GENOMIC DNA]</scope>
    <source>
        <strain evidence="2 5">NRRL B-04010</strain>
    </source>
</reference>
<evidence type="ECO:0000313" key="3">
    <source>
        <dbReference type="EMBL" id="NOJ73281.1"/>
    </source>
</evidence>
<gene>
    <name evidence="3" type="ORF">HMI46_22370</name>
    <name evidence="2" type="ORF">M5X12_16140</name>
</gene>
<name>A0AAP7DL03_PAEAL</name>
<dbReference type="AlphaFoldDB" id="A0AAP7DL03"/>
<protein>
    <submittedName>
        <fullName evidence="3">Uncharacterized protein</fullName>
    </submittedName>
</protein>
<dbReference type="RefSeq" id="WP_163979062.1">
    <property type="nucleotide sequence ID" value="NZ_JABFOR010000040.1"/>
</dbReference>
<sequence length="131" mass="14883">MGWEGWPIDRMLILFVSLAFCLIGIQVTMSHYRQNFHHKAMWVPVLAAPLFFVFGLILVCYHAAWLRGTFQILMWVGALAGLIGFYFHVRGVGKRVGGYKSHNFLIGPPVIMPLMVTAMSLLGLIALYWRT</sequence>
<accession>A0AAP7DL03</accession>
<dbReference type="EMBL" id="JABFOR010000040">
    <property type="protein sequence ID" value="NOJ73281.1"/>
    <property type="molecule type" value="Genomic_DNA"/>
</dbReference>
<feature type="transmembrane region" description="Helical" evidence="1">
    <location>
        <begin position="110"/>
        <end position="129"/>
    </location>
</feature>
<reference evidence="3 4" key="1">
    <citation type="submission" date="2020-05" db="EMBL/GenBank/DDBJ databases">
        <title>Whole genome sequencing and identification of novel metabolites from Paenibacillus alvei strain JR949.</title>
        <authorList>
            <person name="Rajendhran J."/>
            <person name="Sree Pranav P."/>
            <person name="Mahalakshmi B."/>
            <person name="Karthikeyan R."/>
        </authorList>
    </citation>
    <scope>NUCLEOTIDE SEQUENCE [LARGE SCALE GENOMIC DNA]</scope>
    <source>
        <strain evidence="3 4">JR949</strain>
    </source>
</reference>
<comment type="caution">
    <text evidence="3">The sequence shown here is derived from an EMBL/GenBank/DDBJ whole genome shotgun (WGS) entry which is preliminary data.</text>
</comment>
<proteinExistence type="predicted"/>
<dbReference type="Proteomes" id="UP000552038">
    <property type="component" value="Unassembled WGS sequence"/>
</dbReference>
<feature type="transmembrane region" description="Helical" evidence="1">
    <location>
        <begin position="41"/>
        <end position="64"/>
    </location>
</feature>
<keyword evidence="5" id="KW-1185">Reference proteome</keyword>
<keyword evidence="1" id="KW-0812">Transmembrane</keyword>
<organism evidence="3 4">
    <name type="scientific">Paenibacillus alvei</name>
    <name type="common">Bacillus alvei</name>
    <dbReference type="NCBI Taxonomy" id="44250"/>
    <lineage>
        <taxon>Bacteria</taxon>
        <taxon>Bacillati</taxon>
        <taxon>Bacillota</taxon>
        <taxon>Bacilli</taxon>
        <taxon>Bacillales</taxon>
        <taxon>Paenibacillaceae</taxon>
        <taxon>Paenibacillus</taxon>
    </lineage>
</organism>
<dbReference type="EMBL" id="JAMDNP010000027">
    <property type="protein sequence ID" value="MCY9762102.1"/>
    <property type="molecule type" value="Genomic_DNA"/>
</dbReference>
<feature type="transmembrane region" description="Helical" evidence="1">
    <location>
        <begin position="12"/>
        <end position="29"/>
    </location>
</feature>
<dbReference type="Proteomes" id="UP001527181">
    <property type="component" value="Unassembled WGS sequence"/>
</dbReference>